<evidence type="ECO:0000256" key="1">
    <source>
        <dbReference type="ARBA" id="ARBA00000032"/>
    </source>
</evidence>
<organism evidence="9 10">
    <name type="scientific">Phyllotreta striolata</name>
    <name type="common">Striped flea beetle</name>
    <name type="synonym">Crioceris striolata</name>
    <dbReference type="NCBI Taxonomy" id="444603"/>
    <lineage>
        <taxon>Eukaryota</taxon>
        <taxon>Metazoa</taxon>
        <taxon>Ecdysozoa</taxon>
        <taxon>Arthropoda</taxon>
        <taxon>Hexapoda</taxon>
        <taxon>Insecta</taxon>
        <taxon>Pterygota</taxon>
        <taxon>Neoptera</taxon>
        <taxon>Endopterygota</taxon>
        <taxon>Coleoptera</taxon>
        <taxon>Polyphaga</taxon>
        <taxon>Cucujiformia</taxon>
        <taxon>Chrysomeloidea</taxon>
        <taxon>Chrysomelidae</taxon>
        <taxon>Galerucinae</taxon>
        <taxon>Alticini</taxon>
        <taxon>Phyllotreta</taxon>
    </lineage>
</organism>
<gene>
    <name evidence="9" type="ORF">PHYEVI_LOCUS1361</name>
</gene>
<evidence type="ECO:0000313" key="9">
    <source>
        <dbReference type="EMBL" id="CAG9854901.1"/>
    </source>
</evidence>
<comment type="catalytic activity">
    <reaction evidence="1">
        <text>a phosphate monoester + H2O = an alcohol + phosphate</text>
        <dbReference type="Rhea" id="RHEA:15017"/>
        <dbReference type="ChEBI" id="CHEBI:15377"/>
        <dbReference type="ChEBI" id="CHEBI:30879"/>
        <dbReference type="ChEBI" id="CHEBI:43474"/>
        <dbReference type="ChEBI" id="CHEBI:67140"/>
        <dbReference type="EC" id="3.1.3.2"/>
    </reaction>
</comment>
<proteinExistence type="inferred from homology"/>
<evidence type="ECO:0000256" key="2">
    <source>
        <dbReference type="ARBA" id="ARBA00005375"/>
    </source>
</evidence>
<keyword evidence="7" id="KW-0325">Glycoprotein</keyword>
<evidence type="ECO:0000256" key="8">
    <source>
        <dbReference type="SAM" id="SignalP"/>
    </source>
</evidence>
<dbReference type="Pfam" id="PF00328">
    <property type="entry name" value="His_Phos_2"/>
    <property type="match status" value="1"/>
</dbReference>
<dbReference type="CDD" id="cd07061">
    <property type="entry name" value="HP_HAP_like"/>
    <property type="match status" value="1"/>
</dbReference>
<dbReference type="SUPFAM" id="SSF53254">
    <property type="entry name" value="Phosphoglycerate mutase-like"/>
    <property type="match status" value="1"/>
</dbReference>
<evidence type="ECO:0000256" key="7">
    <source>
        <dbReference type="ARBA" id="ARBA00023180"/>
    </source>
</evidence>
<name>A0A9N9THH4_PHYSR</name>
<feature type="chain" id="PRO_5040152559" description="acid phosphatase" evidence="8">
    <location>
        <begin position="23"/>
        <end position="370"/>
    </location>
</feature>
<keyword evidence="4 8" id="KW-0732">Signal</keyword>
<dbReference type="InterPro" id="IPR033379">
    <property type="entry name" value="Acid_Pase_AS"/>
</dbReference>
<keyword evidence="5" id="KW-0378">Hydrolase</keyword>
<dbReference type="InterPro" id="IPR029033">
    <property type="entry name" value="His_PPase_superfam"/>
</dbReference>
<dbReference type="OrthoDB" id="5821688at2759"/>
<protein>
    <recommendedName>
        <fullName evidence="3">acid phosphatase</fullName>
        <ecNumber evidence="3">3.1.3.2</ecNumber>
    </recommendedName>
</protein>
<dbReference type="InterPro" id="IPR000560">
    <property type="entry name" value="His_Pase_clade-2"/>
</dbReference>
<dbReference type="PANTHER" id="PTHR11567:SF211">
    <property type="entry name" value="PROSTATIC ACID PHOSPHATASE"/>
    <property type="match status" value="1"/>
</dbReference>
<dbReference type="GO" id="GO:0003993">
    <property type="term" value="F:acid phosphatase activity"/>
    <property type="evidence" value="ECO:0007669"/>
    <property type="project" value="UniProtKB-EC"/>
</dbReference>
<dbReference type="PANTHER" id="PTHR11567">
    <property type="entry name" value="ACID PHOSPHATASE-RELATED"/>
    <property type="match status" value="1"/>
</dbReference>
<dbReference type="Gene3D" id="3.40.50.1240">
    <property type="entry name" value="Phosphoglycerate mutase-like"/>
    <property type="match status" value="1"/>
</dbReference>
<evidence type="ECO:0000256" key="6">
    <source>
        <dbReference type="ARBA" id="ARBA00023157"/>
    </source>
</evidence>
<sequence length="370" mass="43125">MPDVTMFLIYFLFAFTLTQCFGNPISPAQDDKLIGVAVLFRHGDRSPIESYPNDPYIDIKYWPEGLGQLLDQGKKRQFELGKYLRNRYNDFIPLQYNRKDILVKSTDVDRTLMSAASNLAGLYFKTNKSTYWEDNLPWDPIPIHTTPEEDDPVLAEGKDCPNFSKLYETTLNSSHFRNIVQNHSGIKSVVEKNTNWTIDSIKFYQNLYTVFYVYQSTNSSYLPPWSRDLDMSELSHLAGISFSSETFTSELQRFRFGPFFHYLHHYFDGIIKGKKPRFLMLSAHDTTVAGILNTYGAYDYHPPEFAEAIIWELRRRADEVFLKIFNKRNPGNAAEIRLAGCAEECDYERYKKTLEHVAVDPEKWEEDCYN</sequence>
<evidence type="ECO:0000256" key="3">
    <source>
        <dbReference type="ARBA" id="ARBA00012646"/>
    </source>
</evidence>
<accession>A0A9N9THH4</accession>
<comment type="similarity">
    <text evidence="2">Belongs to the histidine acid phosphatase family.</text>
</comment>
<dbReference type="EMBL" id="OU900094">
    <property type="protein sequence ID" value="CAG9854901.1"/>
    <property type="molecule type" value="Genomic_DNA"/>
</dbReference>
<feature type="signal peptide" evidence="8">
    <location>
        <begin position="1"/>
        <end position="22"/>
    </location>
</feature>
<reference evidence="9" key="1">
    <citation type="submission" date="2022-01" db="EMBL/GenBank/DDBJ databases">
        <authorList>
            <person name="King R."/>
        </authorList>
    </citation>
    <scope>NUCLEOTIDE SEQUENCE</scope>
</reference>
<keyword evidence="6" id="KW-1015">Disulfide bond</keyword>
<evidence type="ECO:0000313" key="10">
    <source>
        <dbReference type="Proteomes" id="UP001153712"/>
    </source>
</evidence>
<dbReference type="EC" id="3.1.3.2" evidence="3"/>
<evidence type="ECO:0000256" key="4">
    <source>
        <dbReference type="ARBA" id="ARBA00022729"/>
    </source>
</evidence>
<dbReference type="InterPro" id="IPR050645">
    <property type="entry name" value="Histidine_acid_phosphatase"/>
</dbReference>
<evidence type="ECO:0000256" key="5">
    <source>
        <dbReference type="ARBA" id="ARBA00022801"/>
    </source>
</evidence>
<keyword evidence="10" id="KW-1185">Reference proteome</keyword>
<dbReference type="AlphaFoldDB" id="A0A9N9THH4"/>
<dbReference type="PROSITE" id="PS00616">
    <property type="entry name" value="HIS_ACID_PHOSPHAT_1"/>
    <property type="match status" value="1"/>
</dbReference>
<dbReference type="PROSITE" id="PS00778">
    <property type="entry name" value="HIS_ACID_PHOSPHAT_2"/>
    <property type="match status" value="1"/>
</dbReference>
<dbReference type="Proteomes" id="UP001153712">
    <property type="component" value="Chromosome 1"/>
</dbReference>